<dbReference type="GO" id="GO:0016765">
    <property type="term" value="F:transferase activity, transferring alkyl or aryl (other than methyl) groups"/>
    <property type="evidence" value="ECO:0007669"/>
    <property type="project" value="InterPro"/>
</dbReference>
<evidence type="ECO:0000256" key="2">
    <source>
        <dbReference type="ARBA" id="ARBA00005985"/>
    </source>
</evidence>
<feature type="transmembrane region" description="Helical" evidence="8">
    <location>
        <begin position="296"/>
        <end position="316"/>
    </location>
</feature>
<comment type="similarity">
    <text evidence="2">Belongs to the UbiA prenyltransferase family.</text>
</comment>
<feature type="transmembrane region" description="Helical" evidence="8">
    <location>
        <begin position="251"/>
        <end position="268"/>
    </location>
</feature>
<evidence type="ECO:0000256" key="8">
    <source>
        <dbReference type="SAM" id="Phobius"/>
    </source>
</evidence>
<proteinExistence type="inferred from homology"/>
<keyword evidence="11" id="KW-1185">Reference proteome</keyword>
<reference evidence="11" key="1">
    <citation type="journal article" date="2023" name="Commun. Biol.">
        <title>Genome analysis of Parmales, the sister group of diatoms, reveals the evolutionary specialization of diatoms from phago-mixotrophs to photoautotrophs.</title>
        <authorList>
            <person name="Ban H."/>
            <person name="Sato S."/>
            <person name="Yoshikawa S."/>
            <person name="Yamada K."/>
            <person name="Nakamura Y."/>
            <person name="Ichinomiya M."/>
            <person name="Sato N."/>
            <person name="Blanc-Mathieu R."/>
            <person name="Endo H."/>
            <person name="Kuwata A."/>
            <person name="Ogata H."/>
        </authorList>
    </citation>
    <scope>NUCLEOTIDE SEQUENCE [LARGE SCALE GENOMIC DNA]</scope>
    <source>
        <strain evidence="11">NIES 3700</strain>
    </source>
</reference>
<dbReference type="Pfam" id="PF01040">
    <property type="entry name" value="UbiA"/>
    <property type="match status" value="1"/>
</dbReference>
<evidence type="ECO:0000256" key="4">
    <source>
        <dbReference type="ARBA" id="ARBA00022692"/>
    </source>
</evidence>
<gene>
    <name evidence="10" type="ORF">TrLO_g9020</name>
</gene>
<dbReference type="AlphaFoldDB" id="A0A9W7FEN8"/>
<feature type="compositionally biased region" description="Low complexity" evidence="7">
    <location>
        <begin position="58"/>
        <end position="77"/>
    </location>
</feature>
<comment type="subcellular location">
    <subcellularLocation>
        <location evidence="1">Membrane</location>
        <topology evidence="1">Multi-pass membrane protein</topology>
    </subcellularLocation>
</comment>
<sequence>MRMSLLSFAFLLACNLQEASTFRPLVVRSNLFRAPTVTSLGVSSPLATGEMKDEAEDSPSIPSSTSSTSSALSTPTTTTPPPLPIALYSFTRPHTFIGTFLTIPSLFLTLAPTLTFTNNYPLLAKALVPALLSNAYITGLNQITDVKIDTINKSWLPIPSGEITLRTAKIFTCFTFVFSTLASLTNKYLFATVLSCNVIGTLYSLKPFRLKERSPWLALACISLVRGAIINCGFSLAFASMLGVGVGWKRVASISTYFTLFGAVISLMKDVPDTKGDDYRTFAKDDKLKAYGNARLLTLLNMGIPSALFFAIGLWTKDTFPGVRRFGVGVVGAAMTRWFFQKSENDTIEKVEDVYMDCWKLFYVSYLVLPWAW</sequence>
<dbReference type="InterPro" id="IPR044878">
    <property type="entry name" value="UbiA_sf"/>
</dbReference>
<feature type="signal peptide" evidence="9">
    <location>
        <begin position="1"/>
        <end position="21"/>
    </location>
</feature>
<keyword evidence="4 8" id="KW-0812">Transmembrane</keyword>
<feature type="chain" id="PRO_5040783469" evidence="9">
    <location>
        <begin position="22"/>
        <end position="373"/>
    </location>
</feature>
<evidence type="ECO:0000313" key="10">
    <source>
        <dbReference type="EMBL" id="GMI10709.1"/>
    </source>
</evidence>
<evidence type="ECO:0000256" key="7">
    <source>
        <dbReference type="SAM" id="MobiDB-lite"/>
    </source>
</evidence>
<feature type="transmembrane region" description="Helical" evidence="8">
    <location>
        <begin position="96"/>
        <end position="116"/>
    </location>
</feature>
<keyword evidence="9" id="KW-0732">Signal</keyword>
<name>A0A9W7FEN8_9STRA</name>
<keyword evidence="6 8" id="KW-0472">Membrane</keyword>
<dbReference type="InterPro" id="IPR000537">
    <property type="entry name" value="UbiA_prenyltransferase"/>
</dbReference>
<evidence type="ECO:0000256" key="9">
    <source>
        <dbReference type="SAM" id="SignalP"/>
    </source>
</evidence>
<dbReference type="GO" id="GO:0016020">
    <property type="term" value="C:membrane"/>
    <property type="evidence" value="ECO:0007669"/>
    <property type="project" value="UniProtKB-SubCell"/>
</dbReference>
<organism evidence="10 11">
    <name type="scientific">Triparma laevis f. longispina</name>
    <dbReference type="NCBI Taxonomy" id="1714387"/>
    <lineage>
        <taxon>Eukaryota</taxon>
        <taxon>Sar</taxon>
        <taxon>Stramenopiles</taxon>
        <taxon>Ochrophyta</taxon>
        <taxon>Bolidophyceae</taxon>
        <taxon>Parmales</taxon>
        <taxon>Triparmaceae</taxon>
        <taxon>Triparma</taxon>
    </lineage>
</organism>
<evidence type="ECO:0000313" key="11">
    <source>
        <dbReference type="Proteomes" id="UP001165122"/>
    </source>
</evidence>
<dbReference type="PANTHER" id="PTHR43009:SF7">
    <property type="entry name" value="HOMOGENTISATE GERANYLGERANYLTRANSFERASE, CHLOROPLASTIC"/>
    <property type="match status" value="1"/>
</dbReference>
<feature type="transmembrane region" description="Helical" evidence="8">
    <location>
        <begin position="217"/>
        <end position="239"/>
    </location>
</feature>
<evidence type="ECO:0000256" key="5">
    <source>
        <dbReference type="ARBA" id="ARBA00022989"/>
    </source>
</evidence>
<protein>
    <submittedName>
        <fullName evidence="10">Uncharacterized protein</fullName>
    </submittedName>
</protein>
<evidence type="ECO:0000256" key="6">
    <source>
        <dbReference type="ARBA" id="ARBA00023136"/>
    </source>
</evidence>
<evidence type="ECO:0000256" key="1">
    <source>
        <dbReference type="ARBA" id="ARBA00004141"/>
    </source>
</evidence>
<keyword evidence="3" id="KW-0808">Transferase</keyword>
<feature type="region of interest" description="Disordered" evidence="7">
    <location>
        <begin position="43"/>
        <end position="78"/>
    </location>
</feature>
<dbReference type="OrthoDB" id="1502398at2759"/>
<evidence type="ECO:0000256" key="3">
    <source>
        <dbReference type="ARBA" id="ARBA00022679"/>
    </source>
</evidence>
<dbReference type="PANTHER" id="PTHR43009">
    <property type="entry name" value="HOMOGENTISATE SOLANESYLTRANSFERASE, CHLOROPLASTIC"/>
    <property type="match status" value="1"/>
</dbReference>
<dbReference type="Proteomes" id="UP001165122">
    <property type="component" value="Unassembled WGS sequence"/>
</dbReference>
<comment type="caution">
    <text evidence="10">The sequence shown here is derived from an EMBL/GenBank/DDBJ whole genome shotgun (WGS) entry which is preliminary data.</text>
</comment>
<dbReference type="EMBL" id="BRXW01000152">
    <property type="protein sequence ID" value="GMI10709.1"/>
    <property type="molecule type" value="Genomic_DNA"/>
</dbReference>
<keyword evidence="5 8" id="KW-1133">Transmembrane helix</keyword>
<dbReference type="Gene3D" id="1.10.357.140">
    <property type="entry name" value="UbiA prenyltransferase"/>
    <property type="match status" value="1"/>
</dbReference>
<accession>A0A9W7FEN8</accession>